<keyword evidence="10" id="KW-1185">Reference proteome</keyword>
<dbReference type="SMART" id="SM00184">
    <property type="entry name" value="RING"/>
    <property type="match status" value="1"/>
</dbReference>
<feature type="domain" description="RING-type" evidence="8">
    <location>
        <begin position="16"/>
        <end position="60"/>
    </location>
</feature>
<evidence type="ECO:0000256" key="2">
    <source>
        <dbReference type="ARBA" id="ARBA00022723"/>
    </source>
</evidence>
<feature type="repeat" description="NHL" evidence="7">
    <location>
        <begin position="531"/>
        <end position="574"/>
    </location>
</feature>
<dbReference type="Pfam" id="PF01436">
    <property type="entry name" value="NHL"/>
    <property type="match status" value="1"/>
</dbReference>
<keyword evidence="1" id="KW-0597">Phosphoprotein</keyword>
<dbReference type="InterPro" id="IPR027370">
    <property type="entry name" value="Znf-RING_euk"/>
</dbReference>
<dbReference type="KEGG" id="lak:106160194"/>
<proteinExistence type="predicted"/>
<dbReference type="InterPro" id="IPR047153">
    <property type="entry name" value="TRIM45/56/19-like"/>
</dbReference>
<dbReference type="InterPro" id="IPR000315">
    <property type="entry name" value="Znf_B-box"/>
</dbReference>
<evidence type="ECO:0000313" key="10">
    <source>
        <dbReference type="Proteomes" id="UP000085678"/>
    </source>
</evidence>
<dbReference type="SUPFAM" id="SSF57845">
    <property type="entry name" value="B-box zinc-binding domain"/>
    <property type="match status" value="1"/>
</dbReference>
<keyword evidence="4 6" id="KW-0863">Zinc-finger</keyword>
<dbReference type="AlphaFoldDB" id="A0A1S3I1P4"/>
<dbReference type="PROSITE" id="PS51125">
    <property type="entry name" value="NHL"/>
    <property type="match status" value="1"/>
</dbReference>
<dbReference type="RefSeq" id="XP_013392187.1">
    <property type="nucleotide sequence ID" value="XM_013536733.1"/>
</dbReference>
<name>A0A1S3I1P4_LINAN</name>
<dbReference type="PROSITE" id="PS50089">
    <property type="entry name" value="ZF_RING_2"/>
    <property type="match status" value="1"/>
</dbReference>
<organism evidence="10 11">
    <name type="scientific">Lingula anatina</name>
    <name type="common">Brachiopod</name>
    <name type="synonym">Lingula unguis</name>
    <dbReference type="NCBI Taxonomy" id="7574"/>
    <lineage>
        <taxon>Eukaryota</taxon>
        <taxon>Metazoa</taxon>
        <taxon>Spiralia</taxon>
        <taxon>Lophotrochozoa</taxon>
        <taxon>Brachiopoda</taxon>
        <taxon>Linguliformea</taxon>
        <taxon>Lingulata</taxon>
        <taxon>Lingulida</taxon>
        <taxon>Linguloidea</taxon>
        <taxon>Lingulidae</taxon>
        <taxon>Lingula</taxon>
    </lineage>
</organism>
<evidence type="ECO:0000256" key="5">
    <source>
        <dbReference type="ARBA" id="ARBA00022833"/>
    </source>
</evidence>
<dbReference type="Gene3D" id="3.30.40.10">
    <property type="entry name" value="Zinc/RING finger domain, C3HC4 (zinc finger)"/>
    <property type="match status" value="1"/>
</dbReference>
<evidence type="ECO:0000259" key="8">
    <source>
        <dbReference type="PROSITE" id="PS50089"/>
    </source>
</evidence>
<feature type="domain" description="B box-type" evidence="9">
    <location>
        <begin position="111"/>
        <end position="152"/>
    </location>
</feature>
<evidence type="ECO:0000256" key="3">
    <source>
        <dbReference type="ARBA" id="ARBA00022737"/>
    </source>
</evidence>
<dbReference type="Pfam" id="PF13445">
    <property type="entry name" value="zf-RING_UBOX"/>
    <property type="match status" value="1"/>
</dbReference>
<dbReference type="Pfam" id="PF00643">
    <property type="entry name" value="zf-B_box"/>
    <property type="match status" value="1"/>
</dbReference>
<evidence type="ECO:0000256" key="1">
    <source>
        <dbReference type="ARBA" id="ARBA00022553"/>
    </source>
</evidence>
<accession>A0A1S3I1P4</accession>
<evidence type="ECO:0000256" key="6">
    <source>
        <dbReference type="PROSITE-ProRule" id="PRU00024"/>
    </source>
</evidence>
<dbReference type="PANTHER" id="PTHR25462">
    <property type="entry name" value="BONUS, ISOFORM C-RELATED"/>
    <property type="match status" value="1"/>
</dbReference>
<dbReference type="PANTHER" id="PTHR25462:SF229">
    <property type="entry name" value="TRANSCRIPTION INTERMEDIARY FACTOR 1-BETA"/>
    <property type="match status" value="1"/>
</dbReference>
<evidence type="ECO:0000256" key="7">
    <source>
        <dbReference type="PROSITE-ProRule" id="PRU00504"/>
    </source>
</evidence>
<protein>
    <submittedName>
        <fullName evidence="11">Tripartite motif-containing protein 3-like</fullName>
    </submittedName>
</protein>
<dbReference type="InterPro" id="IPR001258">
    <property type="entry name" value="NHL_repeat"/>
</dbReference>
<dbReference type="CDD" id="cd05819">
    <property type="entry name" value="NHL"/>
    <property type="match status" value="1"/>
</dbReference>
<dbReference type="InterPro" id="IPR001841">
    <property type="entry name" value="Znf_RING"/>
</dbReference>
<dbReference type="GO" id="GO:0061630">
    <property type="term" value="F:ubiquitin protein ligase activity"/>
    <property type="evidence" value="ECO:0007669"/>
    <property type="project" value="TreeGrafter"/>
</dbReference>
<keyword evidence="5" id="KW-0862">Zinc</keyword>
<dbReference type="SUPFAM" id="SSF101898">
    <property type="entry name" value="NHL repeat"/>
    <property type="match status" value="1"/>
</dbReference>
<dbReference type="InterPro" id="IPR011042">
    <property type="entry name" value="6-blade_b-propeller_TolB-like"/>
</dbReference>
<keyword evidence="3" id="KW-0677">Repeat</keyword>
<dbReference type="GO" id="GO:0006513">
    <property type="term" value="P:protein monoubiquitination"/>
    <property type="evidence" value="ECO:0007669"/>
    <property type="project" value="TreeGrafter"/>
</dbReference>
<dbReference type="Gene3D" id="3.30.160.60">
    <property type="entry name" value="Classic Zinc Finger"/>
    <property type="match status" value="1"/>
</dbReference>
<dbReference type="GeneID" id="106160194"/>
<dbReference type="InterPro" id="IPR013083">
    <property type="entry name" value="Znf_RING/FYVE/PHD"/>
</dbReference>
<evidence type="ECO:0000256" key="4">
    <source>
        <dbReference type="ARBA" id="ARBA00022771"/>
    </source>
</evidence>
<dbReference type="PROSITE" id="PS00518">
    <property type="entry name" value="ZF_RING_1"/>
    <property type="match status" value="1"/>
</dbReference>
<dbReference type="Proteomes" id="UP000085678">
    <property type="component" value="Unplaced"/>
</dbReference>
<gene>
    <name evidence="11" type="primary">LOC106160194</name>
</gene>
<dbReference type="Gene3D" id="2.120.10.30">
    <property type="entry name" value="TolB, C-terminal domain"/>
    <property type="match status" value="2"/>
</dbReference>
<evidence type="ECO:0000259" key="9">
    <source>
        <dbReference type="PROSITE" id="PS50119"/>
    </source>
</evidence>
<sequence length="617" mass="68417">MVEALAAAFTDNLLTCSICLGEYDDPRVLPCYHTFCYGCIWDYATRTVSQDRTFLCPLCREELLFPREGLSLKKNHMIQKAKDLLSQRQQHEVSSPIKDNDVHGVTQAIAEMISTCEKHPTNELKYYCEDDDAVVCGDCVPKEHYRHGIVPVELVANSNRKKIKAVLKKSETKLDMFKEAVAKNRTNELEEFNTEDTINIIQGQARSIQRLVEQRAQRLISEVNFACDIRKMQEANKDTFELHHASLESACRFAQELVTNGSDSDIMLHTKALTERLTVMEKIPMPTPDTQAQISYRPGKISAAGLEAMLGEVRVHFKPPIAEEETIPKSAVHSPGREAMLGQAIVQSQRPRSRLGVMNLLHNLLSPRSAPHSVFLEKAKCVHSFKARLIDDKSDTFVTGLAIAEQYVITVDGNNSVSKEGKSMTKVFTHAGEFEFDVKLNNPFDAAVSQTGQLYITSLGDKCVKVYSTSGQDVTTIGCGKLEGPRGITINKQGHVMHLLYITVNRVDDNIVISDYGSDCVHVLSPTGDQLHQYGTRGSGDGQLCGPGGVCTDSFGHIFIADYWNHRIVALSPQGQFIRYIATADDGLESPTALAINPAGYLVVACGDKVKTFQYLQ</sequence>
<dbReference type="PROSITE" id="PS50119">
    <property type="entry name" value="ZF_BBOX"/>
    <property type="match status" value="1"/>
</dbReference>
<reference evidence="11" key="1">
    <citation type="submission" date="2025-08" db="UniProtKB">
        <authorList>
            <consortium name="RefSeq"/>
        </authorList>
    </citation>
    <scope>IDENTIFICATION</scope>
    <source>
        <tissue evidence="11">Gonads</tissue>
    </source>
</reference>
<dbReference type="GO" id="GO:0008270">
    <property type="term" value="F:zinc ion binding"/>
    <property type="evidence" value="ECO:0007669"/>
    <property type="project" value="UniProtKB-KW"/>
</dbReference>
<dbReference type="OrthoDB" id="111250at2759"/>
<dbReference type="InterPro" id="IPR017907">
    <property type="entry name" value="Znf_RING_CS"/>
</dbReference>
<dbReference type="InParanoid" id="A0A1S3I1P4"/>
<dbReference type="SMART" id="SM00336">
    <property type="entry name" value="BBOX"/>
    <property type="match status" value="1"/>
</dbReference>
<dbReference type="SUPFAM" id="SSF57850">
    <property type="entry name" value="RING/U-box"/>
    <property type="match status" value="1"/>
</dbReference>
<keyword evidence="2" id="KW-0479">Metal-binding</keyword>
<evidence type="ECO:0000313" key="11">
    <source>
        <dbReference type="RefSeq" id="XP_013392187.1"/>
    </source>
</evidence>